<keyword evidence="10" id="KW-0804">Transcription</keyword>
<keyword evidence="7 11" id="KW-0862">Zinc</keyword>
<keyword evidence="5" id="KW-0678">Repressor</keyword>
<dbReference type="EMBL" id="SHLA01000001">
    <property type="protein sequence ID" value="RZU61690.1"/>
    <property type="molecule type" value="Genomic_DNA"/>
</dbReference>
<feature type="binding site" evidence="12">
    <location>
        <position position="90"/>
    </location>
    <ligand>
        <name>Fe cation</name>
        <dbReference type="ChEBI" id="CHEBI:24875"/>
    </ligand>
</feature>
<reference evidence="13 14" key="1">
    <citation type="submission" date="2019-02" db="EMBL/GenBank/DDBJ databases">
        <title>Sequencing the genomes of 1000 actinobacteria strains.</title>
        <authorList>
            <person name="Klenk H.-P."/>
        </authorList>
    </citation>
    <scope>NUCLEOTIDE SEQUENCE [LARGE SCALE GENOMIC DNA]</scope>
    <source>
        <strain evidence="13 14">DSM 17364</strain>
    </source>
</reference>
<comment type="similarity">
    <text evidence="2">Belongs to the Fur family.</text>
</comment>
<evidence type="ECO:0000256" key="5">
    <source>
        <dbReference type="ARBA" id="ARBA00022491"/>
    </source>
</evidence>
<protein>
    <submittedName>
        <fullName evidence="13">Fur family zinc uptake regulator</fullName>
    </submittedName>
</protein>
<dbReference type="RefSeq" id="WP_130450100.1">
    <property type="nucleotide sequence ID" value="NZ_SHLA01000001.1"/>
</dbReference>
<keyword evidence="12" id="KW-0408">Iron</keyword>
<dbReference type="InterPro" id="IPR036388">
    <property type="entry name" value="WH-like_DNA-bd_sf"/>
</dbReference>
<dbReference type="GO" id="GO:0000976">
    <property type="term" value="F:transcription cis-regulatory region binding"/>
    <property type="evidence" value="ECO:0007669"/>
    <property type="project" value="TreeGrafter"/>
</dbReference>
<evidence type="ECO:0000256" key="9">
    <source>
        <dbReference type="ARBA" id="ARBA00023125"/>
    </source>
</evidence>
<accession>A0A4Q8ABX9</accession>
<dbReference type="GO" id="GO:1900376">
    <property type="term" value="P:regulation of secondary metabolite biosynthetic process"/>
    <property type="evidence" value="ECO:0007669"/>
    <property type="project" value="TreeGrafter"/>
</dbReference>
<dbReference type="PANTHER" id="PTHR33202:SF2">
    <property type="entry name" value="FERRIC UPTAKE REGULATION PROTEIN"/>
    <property type="match status" value="1"/>
</dbReference>
<evidence type="ECO:0000256" key="3">
    <source>
        <dbReference type="ARBA" id="ARBA00011738"/>
    </source>
</evidence>
<feature type="binding site" evidence="11">
    <location>
        <position position="96"/>
    </location>
    <ligand>
        <name>Zn(2+)</name>
        <dbReference type="ChEBI" id="CHEBI:29105"/>
    </ligand>
</feature>
<keyword evidence="14" id="KW-1185">Reference proteome</keyword>
<evidence type="ECO:0000256" key="11">
    <source>
        <dbReference type="PIRSR" id="PIRSR602481-1"/>
    </source>
</evidence>
<dbReference type="GO" id="GO:0005829">
    <property type="term" value="C:cytosol"/>
    <property type="evidence" value="ECO:0007669"/>
    <property type="project" value="TreeGrafter"/>
</dbReference>
<dbReference type="Gene3D" id="1.10.10.10">
    <property type="entry name" value="Winged helix-like DNA-binding domain superfamily/Winged helix DNA-binding domain"/>
    <property type="match status" value="1"/>
</dbReference>
<dbReference type="GO" id="GO:0045892">
    <property type="term" value="P:negative regulation of DNA-templated transcription"/>
    <property type="evidence" value="ECO:0007669"/>
    <property type="project" value="TreeGrafter"/>
</dbReference>
<dbReference type="Proteomes" id="UP000292685">
    <property type="component" value="Unassembled WGS sequence"/>
</dbReference>
<gene>
    <name evidence="13" type="ORF">EV380_1267</name>
</gene>
<comment type="subcellular location">
    <subcellularLocation>
        <location evidence="1">Cytoplasm</location>
    </subcellularLocation>
</comment>
<evidence type="ECO:0000313" key="14">
    <source>
        <dbReference type="Proteomes" id="UP000292685"/>
    </source>
</evidence>
<dbReference type="Gene3D" id="3.30.1490.190">
    <property type="match status" value="1"/>
</dbReference>
<evidence type="ECO:0000313" key="13">
    <source>
        <dbReference type="EMBL" id="RZU61690.1"/>
    </source>
</evidence>
<dbReference type="Pfam" id="PF01475">
    <property type="entry name" value="FUR"/>
    <property type="match status" value="1"/>
</dbReference>
<name>A0A4Q8ABX9_9MICC</name>
<evidence type="ECO:0000256" key="10">
    <source>
        <dbReference type="ARBA" id="ARBA00023163"/>
    </source>
</evidence>
<dbReference type="SUPFAM" id="SSF46785">
    <property type="entry name" value="Winged helix' DNA-binding domain"/>
    <property type="match status" value="1"/>
</dbReference>
<dbReference type="CDD" id="cd07153">
    <property type="entry name" value="Fur_like"/>
    <property type="match status" value="1"/>
</dbReference>
<comment type="subunit">
    <text evidence="3">Homodimer.</text>
</comment>
<dbReference type="PANTHER" id="PTHR33202">
    <property type="entry name" value="ZINC UPTAKE REGULATION PROTEIN"/>
    <property type="match status" value="1"/>
</dbReference>
<dbReference type="InterPro" id="IPR002481">
    <property type="entry name" value="FUR"/>
</dbReference>
<feature type="binding site" evidence="11">
    <location>
        <position position="136"/>
    </location>
    <ligand>
        <name>Zn(2+)</name>
        <dbReference type="ChEBI" id="CHEBI:29105"/>
    </ligand>
</feature>
<dbReference type="InterPro" id="IPR036390">
    <property type="entry name" value="WH_DNA-bd_sf"/>
</dbReference>
<dbReference type="GO" id="GO:0003700">
    <property type="term" value="F:DNA-binding transcription factor activity"/>
    <property type="evidence" value="ECO:0007669"/>
    <property type="project" value="InterPro"/>
</dbReference>
<dbReference type="GO" id="GO:0008270">
    <property type="term" value="F:zinc ion binding"/>
    <property type="evidence" value="ECO:0007669"/>
    <property type="project" value="TreeGrafter"/>
</dbReference>
<proteinExistence type="inferred from homology"/>
<dbReference type="AlphaFoldDB" id="A0A4Q8ABX9"/>
<evidence type="ECO:0000256" key="7">
    <source>
        <dbReference type="ARBA" id="ARBA00022833"/>
    </source>
</evidence>
<comment type="cofactor">
    <cofactor evidence="11">
        <name>Zn(2+)</name>
        <dbReference type="ChEBI" id="CHEBI:29105"/>
    </cofactor>
    <text evidence="11">Binds 1 zinc ion per subunit.</text>
</comment>
<feature type="binding site" evidence="12">
    <location>
        <position position="111"/>
    </location>
    <ligand>
        <name>Fe cation</name>
        <dbReference type="ChEBI" id="CHEBI:24875"/>
    </ligand>
</feature>
<keyword evidence="6 11" id="KW-0479">Metal-binding</keyword>
<dbReference type="InterPro" id="IPR043135">
    <property type="entry name" value="Fur_C"/>
</dbReference>
<evidence type="ECO:0000256" key="4">
    <source>
        <dbReference type="ARBA" id="ARBA00022490"/>
    </source>
</evidence>
<keyword evidence="4" id="KW-0963">Cytoplasm</keyword>
<evidence type="ECO:0000256" key="8">
    <source>
        <dbReference type="ARBA" id="ARBA00023015"/>
    </source>
</evidence>
<sequence length="146" mass="15973">MNSTAADSGTQREAAPRVTKQRMAVSGALEELTDFVSAQELYRWLHERGQKVSLATVYRILQSMADDGVVDVLRSNDGESVYRQCEAAEHHHHIVCRSCGTAVEIEAPSIEDWTRQVAAQHGFTQPGHTIEIFGLCAECSAAADAD</sequence>
<comment type="caution">
    <text evidence="13">The sequence shown here is derived from an EMBL/GenBank/DDBJ whole genome shotgun (WGS) entry which is preliminary data.</text>
</comment>
<evidence type="ECO:0000256" key="1">
    <source>
        <dbReference type="ARBA" id="ARBA00004496"/>
    </source>
</evidence>
<evidence type="ECO:0000256" key="6">
    <source>
        <dbReference type="ARBA" id="ARBA00022723"/>
    </source>
</evidence>
<feature type="binding site" evidence="12">
    <location>
        <position position="128"/>
    </location>
    <ligand>
        <name>Fe cation</name>
        <dbReference type="ChEBI" id="CHEBI:24875"/>
    </ligand>
</feature>
<keyword evidence="8" id="KW-0805">Transcription regulation</keyword>
<evidence type="ECO:0000256" key="12">
    <source>
        <dbReference type="PIRSR" id="PIRSR602481-2"/>
    </source>
</evidence>
<evidence type="ECO:0000256" key="2">
    <source>
        <dbReference type="ARBA" id="ARBA00007957"/>
    </source>
</evidence>
<keyword evidence="9" id="KW-0238">DNA-binding</keyword>
<dbReference type="OrthoDB" id="8659436at2"/>
<dbReference type="FunFam" id="1.10.10.10:FF:000459">
    <property type="entry name" value="Ferric uptake regulation protein"/>
    <property type="match status" value="1"/>
</dbReference>
<comment type="cofactor">
    <cofactor evidence="12">
        <name>Mn(2+)</name>
        <dbReference type="ChEBI" id="CHEBI:29035"/>
    </cofactor>
    <cofactor evidence="12">
        <name>Fe(2+)</name>
        <dbReference type="ChEBI" id="CHEBI:29033"/>
    </cofactor>
    <text evidence="12">Binds 1 Mn(2+) or Fe(2+) ion per subunit.</text>
</comment>
<feature type="binding site" evidence="11">
    <location>
        <position position="139"/>
    </location>
    <ligand>
        <name>Zn(2+)</name>
        <dbReference type="ChEBI" id="CHEBI:29105"/>
    </ligand>
</feature>
<feature type="binding site" evidence="11">
    <location>
        <position position="99"/>
    </location>
    <ligand>
        <name>Zn(2+)</name>
        <dbReference type="ChEBI" id="CHEBI:29105"/>
    </ligand>
</feature>
<organism evidence="13 14">
    <name type="scientific">Zhihengliuella halotolerans</name>
    <dbReference type="NCBI Taxonomy" id="370736"/>
    <lineage>
        <taxon>Bacteria</taxon>
        <taxon>Bacillati</taxon>
        <taxon>Actinomycetota</taxon>
        <taxon>Actinomycetes</taxon>
        <taxon>Micrococcales</taxon>
        <taxon>Micrococcaceae</taxon>
        <taxon>Zhihengliuella</taxon>
    </lineage>
</organism>